<reference evidence="1" key="2">
    <citation type="submission" date="2013-05" db="EMBL/GenBank/DDBJ databases">
        <authorList>
            <person name="Carter J.-M."/>
            <person name="Baker S.C."/>
            <person name="Pink R."/>
            <person name="Carter D.R.F."/>
            <person name="Collins A."/>
            <person name="Tomlin J."/>
            <person name="Gibbs M."/>
            <person name="Breuker C.J."/>
        </authorList>
    </citation>
    <scope>NUCLEOTIDE SEQUENCE</scope>
    <source>
        <tissue evidence="1">Ovary</tissue>
    </source>
</reference>
<accession>S4PEW5</accession>
<name>S4PEW5_9NEOP</name>
<feature type="non-terminal residue" evidence="1">
    <location>
        <position position="1"/>
    </location>
</feature>
<reference evidence="1" key="1">
    <citation type="journal article" date="2013" name="BMC Genomics">
        <title>Unscrambling butterfly oogenesis.</title>
        <authorList>
            <person name="Carter J.M."/>
            <person name="Baker S.C."/>
            <person name="Pink R."/>
            <person name="Carter D.R."/>
            <person name="Collins A."/>
            <person name="Tomlin J."/>
            <person name="Gibbs M."/>
            <person name="Breuker C.J."/>
        </authorList>
    </citation>
    <scope>NUCLEOTIDE SEQUENCE</scope>
    <source>
        <tissue evidence="1">Ovary</tissue>
    </source>
</reference>
<dbReference type="AlphaFoldDB" id="S4PEW5"/>
<protein>
    <submittedName>
        <fullName evidence="1">Uncharacterized protein</fullName>
    </submittedName>
</protein>
<proteinExistence type="predicted"/>
<dbReference type="EMBL" id="GAIX01001404">
    <property type="protein sequence ID" value="JAA91156.1"/>
    <property type="molecule type" value="Transcribed_RNA"/>
</dbReference>
<sequence>IRPTRLKGVLKRHHESGLIAHERRGGDRKSFEYRSRLEAVQKFIQRFKPLEVHYSRGKDRNRIYLDPTLSIARMFRLYNDQAGPGMSVTHSFFRKVFTR</sequence>
<organism evidence="1">
    <name type="scientific">Pararge aegeria</name>
    <name type="common">speckled wood butterfly</name>
    <dbReference type="NCBI Taxonomy" id="116150"/>
    <lineage>
        <taxon>Eukaryota</taxon>
        <taxon>Metazoa</taxon>
        <taxon>Ecdysozoa</taxon>
        <taxon>Arthropoda</taxon>
        <taxon>Hexapoda</taxon>
        <taxon>Insecta</taxon>
        <taxon>Pterygota</taxon>
        <taxon>Neoptera</taxon>
        <taxon>Endopterygota</taxon>
        <taxon>Lepidoptera</taxon>
        <taxon>Glossata</taxon>
        <taxon>Ditrysia</taxon>
        <taxon>Papilionoidea</taxon>
        <taxon>Nymphalidae</taxon>
        <taxon>Satyrinae</taxon>
        <taxon>Satyrini</taxon>
        <taxon>Parargina</taxon>
        <taxon>Pararge</taxon>
    </lineage>
</organism>
<feature type="non-terminal residue" evidence="1">
    <location>
        <position position="99"/>
    </location>
</feature>
<evidence type="ECO:0000313" key="1">
    <source>
        <dbReference type="EMBL" id="JAA91156.1"/>
    </source>
</evidence>